<dbReference type="Proteomes" id="UP001596435">
    <property type="component" value="Unassembled WGS sequence"/>
</dbReference>
<dbReference type="InterPro" id="IPR000182">
    <property type="entry name" value="GNAT_dom"/>
</dbReference>
<dbReference type="SUPFAM" id="SSF55729">
    <property type="entry name" value="Acyl-CoA N-acyltransferases (Nat)"/>
    <property type="match status" value="1"/>
</dbReference>
<dbReference type="PANTHER" id="PTHR43441:SF10">
    <property type="entry name" value="ACETYLTRANSFERASE"/>
    <property type="match status" value="1"/>
</dbReference>
<name>A0ABW2FXQ0_9ACTN</name>
<feature type="domain" description="N-acetyltransferase" evidence="1">
    <location>
        <begin position="15"/>
        <end position="178"/>
    </location>
</feature>
<organism evidence="2 3">
    <name type="scientific">Kitasatospora paranensis</name>
    <dbReference type="NCBI Taxonomy" id="258053"/>
    <lineage>
        <taxon>Bacteria</taxon>
        <taxon>Bacillati</taxon>
        <taxon>Actinomycetota</taxon>
        <taxon>Actinomycetes</taxon>
        <taxon>Kitasatosporales</taxon>
        <taxon>Streptomycetaceae</taxon>
        <taxon>Kitasatospora</taxon>
    </lineage>
</organism>
<dbReference type="InterPro" id="IPR016181">
    <property type="entry name" value="Acyl_CoA_acyltransferase"/>
</dbReference>
<proteinExistence type="predicted"/>
<dbReference type="Gene3D" id="3.40.630.30">
    <property type="match status" value="1"/>
</dbReference>
<evidence type="ECO:0000259" key="1">
    <source>
        <dbReference type="PROSITE" id="PS51186"/>
    </source>
</evidence>
<dbReference type="PROSITE" id="PS51186">
    <property type="entry name" value="GNAT"/>
    <property type="match status" value="1"/>
</dbReference>
<evidence type="ECO:0000313" key="2">
    <source>
        <dbReference type="EMBL" id="MFC7182016.1"/>
    </source>
</evidence>
<dbReference type="RefSeq" id="WP_345708389.1">
    <property type="nucleotide sequence ID" value="NZ_BAABKV010000001.1"/>
</dbReference>
<gene>
    <name evidence="2" type="ORF">ACFQMG_20920</name>
</gene>
<keyword evidence="2" id="KW-0808">Transferase</keyword>
<keyword evidence="2" id="KW-0012">Acyltransferase</keyword>
<keyword evidence="3" id="KW-1185">Reference proteome</keyword>
<sequence length="215" mass="23518">MAASFPETAISTERLLLRPLDDGDTAGLVAMAADEQVQAWTDLAAPFTEAHARDWIRRIAPTRRADGSGIVFAVTEHLTQRLVGLADLRATDWRLRSTELGFLTAAWARGEGYAGEAALGVAQWLFEDRGFLRLELRTAAGNIAGQQVAQKIGAISEGVLRSAWIVRGEEYAGSSPARRGAADDRTDLILWSLLPEDLEVPQDDGRAEHRYVLHD</sequence>
<dbReference type="InterPro" id="IPR051908">
    <property type="entry name" value="Ribosomal_N-acetyltransferase"/>
</dbReference>
<dbReference type="Pfam" id="PF13302">
    <property type="entry name" value="Acetyltransf_3"/>
    <property type="match status" value="1"/>
</dbReference>
<reference evidence="3" key="1">
    <citation type="journal article" date="2019" name="Int. J. Syst. Evol. Microbiol.">
        <title>The Global Catalogue of Microorganisms (GCM) 10K type strain sequencing project: providing services to taxonomists for standard genome sequencing and annotation.</title>
        <authorList>
            <consortium name="The Broad Institute Genomics Platform"/>
            <consortium name="The Broad Institute Genome Sequencing Center for Infectious Disease"/>
            <person name="Wu L."/>
            <person name="Ma J."/>
        </authorList>
    </citation>
    <scope>NUCLEOTIDE SEQUENCE [LARGE SCALE GENOMIC DNA]</scope>
    <source>
        <strain evidence="3">CGMCC 1.12859</strain>
    </source>
</reference>
<accession>A0ABW2FXQ0</accession>
<dbReference type="GO" id="GO:0016746">
    <property type="term" value="F:acyltransferase activity"/>
    <property type="evidence" value="ECO:0007669"/>
    <property type="project" value="UniProtKB-KW"/>
</dbReference>
<dbReference type="PANTHER" id="PTHR43441">
    <property type="entry name" value="RIBOSOMAL-PROTEIN-SERINE ACETYLTRANSFERASE"/>
    <property type="match status" value="1"/>
</dbReference>
<protein>
    <submittedName>
        <fullName evidence="2">GNAT family N-acetyltransferase</fullName>
        <ecNumber evidence="2">2.3.-.-</ecNumber>
    </submittedName>
</protein>
<comment type="caution">
    <text evidence="2">The sequence shown here is derived from an EMBL/GenBank/DDBJ whole genome shotgun (WGS) entry which is preliminary data.</text>
</comment>
<dbReference type="EMBL" id="JBHTAJ010000039">
    <property type="protein sequence ID" value="MFC7182016.1"/>
    <property type="molecule type" value="Genomic_DNA"/>
</dbReference>
<dbReference type="EC" id="2.3.-.-" evidence="2"/>
<evidence type="ECO:0000313" key="3">
    <source>
        <dbReference type="Proteomes" id="UP001596435"/>
    </source>
</evidence>